<organism evidence="3 4">
    <name type="scientific">Anthostomella pinea</name>
    <dbReference type="NCBI Taxonomy" id="933095"/>
    <lineage>
        <taxon>Eukaryota</taxon>
        <taxon>Fungi</taxon>
        <taxon>Dikarya</taxon>
        <taxon>Ascomycota</taxon>
        <taxon>Pezizomycotina</taxon>
        <taxon>Sordariomycetes</taxon>
        <taxon>Xylariomycetidae</taxon>
        <taxon>Xylariales</taxon>
        <taxon>Xylariaceae</taxon>
        <taxon>Anthostomella</taxon>
    </lineage>
</organism>
<dbReference type="InterPro" id="IPR017853">
    <property type="entry name" value="GH"/>
</dbReference>
<keyword evidence="1" id="KW-0732">Signal</keyword>
<dbReference type="EMBL" id="CAUWAG010000003">
    <property type="protein sequence ID" value="CAJ2499857.1"/>
    <property type="molecule type" value="Genomic_DNA"/>
</dbReference>
<name>A0AAI8V885_9PEZI</name>
<comment type="caution">
    <text evidence="3">The sequence shown here is derived from an EMBL/GenBank/DDBJ whole genome shotgun (WGS) entry which is preliminary data.</text>
</comment>
<protein>
    <submittedName>
        <fullName evidence="3">Uu.00g027100.m01.CDS01</fullName>
    </submittedName>
</protein>
<evidence type="ECO:0000259" key="2">
    <source>
        <dbReference type="Pfam" id="PF16862"/>
    </source>
</evidence>
<reference evidence="3" key="1">
    <citation type="submission" date="2023-10" db="EMBL/GenBank/DDBJ databases">
        <authorList>
            <person name="Hackl T."/>
        </authorList>
    </citation>
    <scope>NUCLEOTIDE SEQUENCE</scope>
</reference>
<feature type="domain" description="Beta-glucuronidase C-terminal" evidence="2">
    <location>
        <begin position="429"/>
        <end position="536"/>
    </location>
</feature>
<evidence type="ECO:0000313" key="4">
    <source>
        <dbReference type="Proteomes" id="UP001295740"/>
    </source>
</evidence>
<dbReference type="PANTHER" id="PTHR36183">
    <property type="entry name" value="BETA-GLUCURONIDASE"/>
    <property type="match status" value="1"/>
</dbReference>
<proteinExistence type="predicted"/>
<feature type="chain" id="PRO_5042546443" evidence="1">
    <location>
        <begin position="22"/>
        <end position="539"/>
    </location>
</feature>
<dbReference type="Gene3D" id="3.20.20.80">
    <property type="entry name" value="Glycosidases"/>
    <property type="match status" value="1"/>
</dbReference>
<dbReference type="Gene3D" id="2.60.40.1180">
    <property type="entry name" value="Golgi alpha-mannosidase II"/>
    <property type="match status" value="1"/>
</dbReference>
<dbReference type="Proteomes" id="UP001295740">
    <property type="component" value="Unassembled WGS sequence"/>
</dbReference>
<dbReference type="PANTHER" id="PTHR36183:SF2">
    <property type="entry name" value="BETA-GLUCURONIDASE C-TERMINAL DOMAIN-CONTAINING PROTEIN"/>
    <property type="match status" value="1"/>
</dbReference>
<dbReference type="InterPro" id="IPR052974">
    <property type="entry name" value="GH79_Enzymes"/>
</dbReference>
<evidence type="ECO:0000313" key="3">
    <source>
        <dbReference type="EMBL" id="CAJ2499857.1"/>
    </source>
</evidence>
<gene>
    <name evidence="3" type="ORF">KHLLAP_LOCUS325</name>
</gene>
<feature type="signal peptide" evidence="1">
    <location>
        <begin position="1"/>
        <end position="21"/>
    </location>
</feature>
<dbReference type="InterPro" id="IPR031728">
    <property type="entry name" value="GlcAase_C"/>
</dbReference>
<dbReference type="InterPro" id="IPR013780">
    <property type="entry name" value="Glyco_hydro_b"/>
</dbReference>
<evidence type="ECO:0000256" key="1">
    <source>
        <dbReference type="SAM" id="SignalP"/>
    </source>
</evidence>
<dbReference type="SUPFAM" id="SSF51445">
    <property type="entry name" value="(Trans)glycosidases"/>
    <property type="match status" value="1"/>
</dbReference>
<dbReference type="AlphaFoldDB" id="A0AAI8V885"/>
<dbReference type="Pfam" id="PF16862">
    <property type="entry name" value="Glyco_hydro_79C"/>
    <property type="match status" value="1"/>
</dbReference>
<accession>A0AAI8V885</accession>
<sequence length="539" mass="58136">MKLNPMKLVEVLVSLVGFGLTATISRDPSISSTFVDVPAEVPSDASAVIDPDFPGLAFEEASFVRYAQDDDGNINAFSTNLMEAIYSRTGGKPIIRLGGTSADYGKYLPGQVEPALPVAEQDNYQDVGHTTIGPSYWPLAHNFPNAAYMVQAPLATTNISEAIAWTQTAIDAIGIDSTHSIQVGNEPDLYSDTYTGEGGIELNPPGYQGRLSNESYVGNYTKYVTAIKEAVDVPDGRFFTAFDVSTHFGAGVMKEQYILAVDRCFELGIDADSIIKEVSHHYYQKQAGTAADLGSELMNMSMTHTHLDQYKVRIAWLQQNKPDVPFILNEVGNSLQPTHTYEYQARLGSALWQVDFYLYSMAIGVARINYQQIMHSGFDMWLPVASAGLPAQTFSNYYSQPFVADFIGSSGTTRVAQLSLEGEYENVAAYAAYDGGALSRIAVANLQYWNATSSTEDRGGVTLDLALPDGVESVTVYHLNSPAGAGAAADSITYGGSQWTYGSLGTEVKGVRDDTEVVAVVDGVASVTVASSEAVLVWL</sequence>
<keyword evidence="4" id="KW-1185">Reference proteome</keyword>